<reference evidence="2" key="1">
    <citation type="submission" date="2017-03" db="EMBL/GenBank/DDBJ databases">
        <title>Phytopthora megakarya and P. palmivora, two closely related causual agents of cacao black pod achieved similar genome size and gene model numbers by different mechanisms.</title>
        <authorList>
            <person name="Ali S."/>
            <person name="Shao J."/>
            <person name="Larry D.J."/>
            <person name="Kronmiller B."/>
            <person name="Shen D."/>
            <person name="Strem M.D."/>
            <person name="Melnick R.L."/>
            <person name="Guiltinan M.J."/>
            <person name="Tyler B.M."/>
            <person name="Meinhardt L.W."/>
            <person name="Bailey B.A."/>
        </authorList>
    </citation>
    <scope>NUCLEOTIDE SEQUENCE [LARGE SCALE GENOMIC DNA]</scope>
    <source>
        <strain evidence="2">zdho120</strain>
    </source>
</reference>
<dbReference type="Proteomes" id="UP000198211">
    <property type="component" value="Unassembled WGS sequence"/>
</dbReference>
<comment type="caution">
    <text evidence="1">The sequence shown here is derived from an EMBL/GenBank/DDBJ whole genome shotgun (WGS) entry which is preliminary data.</text>
</comment>
<evidence type="ECO:0000313" key="1">
    <source>
        <dbReference type="EMBL" id="OWY96763.1"/>
    </source>
</evidence>
<protein>
    <submittedName>
        <fullName evidence="1">Uncharacterized protein</fullName>
    </submittedName>
</protein>
<accession>A0A225UUQ7</accession>
<keyword evidence="2" id="KW-1185">Reference proteome</keyword>
<sequence>MIRKRNISIDHADVFFVRLVRVKTSEEQGLSLFPDADFATCPLLAVALALTVQAAPCSALIDNLPDQAHQTAVTLSPDVPLVELLNAPPVAVGLAAAAAPPRVDTTPTIYGHVNRVLDRVAPAAGVAVALRSHSFRRGGAQHANGCEQMTARWIFDRGSWNLSTTNKGFNYIFNTSREDHMIAKVLSGYQPTAAVPLQDLSSFNTQTLESIGGVQRTLFAGCYKLETESFNVNTKVLDVLTASTIRHYPVLKILNPESPAVKRIESSVTHAGCTLADLLA</sequence>
<dbReference type="EMBL" id="NBNE01011250">
    <property type="protein sequence ID" value="OWY96763.1"/>
    <property type="molecule type" value="Genomic_DNA"/>
</dbReference>
<evidence type="ECO:0000313" key="2">
    <source>
        <dbReference type="Proteomes" id="UP000198211"/>
    </source>
</evidence>
<name>A0A225UUQ7_9STRA</name>
<organism evidence="1 2">
    <name type="scientific">Phytophthora megakarya</name>
    <dbReference type="NCBI Taxonomy" id="4795"/>
    <lineage>
        <taxon>Eukaryota</taxon>
        <taxon>Sar</taxon>
        <taxon>Stramenopiles</taxon>
        <taxon>Oomycota</taxon>
        <taxon>Peronosporomycetes</taxon>
        <taxon>Peronosporales</taxon>
        <taxon>Peronosporaceae</taxon>
        <taxon>Phytophthora</taxon>
    </lineage>
</organism>
<dbReference type="STRING" id="4795.A0A225UUQ7"/>
<gene>
    <name evidence="1" type="ORF">PHMEG_00032890</name>
</gene>
<dbReference type="OrthoDB" id="108345at2759"/>
<proteinExistence type="predicted"/>
<dbReference type="AlphaFoldDB" id="A0A225UUQ7"/>